<dbReference type="FunFam" id="3.90.870.10:FF:000008">
    <property type="entry name" value="Threonylcarbamoyl-AMP synthase"/>
    <property type="match status" value="1"/>
</dbReference>
<evidence type="ECO:0000256" key="14">
    <source>
        <dbReference type="PIRNR" id="PIRNR004930"/>
    </source>
</evidence>
<dbReference type="GO" id="GO:0002949">
    <property type="term" value="P:tRNA threonylcarbamoyladenosine modification"/>
    <property type="evidence" value="ECO:0007669"/>
    <property type="project" value="UniProtKB-ARBA"/>
</dbReference>
<dbReference type="AlphaFoldDB" id="A0A9P8TE34"/>
<dbReference type="EC" id="2.7.7.87" evidence="3 14"/>
<dbReference type="SUPFAM" id="SSF55821">
    <property type="entry name" value="YrdC/RibB"/>
    <property type="match status" value="1"/>
</dbReference>
<organism evidence="17 18">
    <name type="scientific">Wickerhamomyces mucosus</name>
    <dbReference type="NCBI Taxonomy" id="1378264"/>
    <lineage>
        <taxon>Eukaryota</taxon>
        <taxon>Fungi</taxon>
        <taxon>Dikarya</taxon>
        <taxon>Ascomycota</taxon>
        <taxon>Saccharomycotina</taxon>
        <taxon>Saccharomycetes</taxon>
        <taxon>Phaffomycetales</taxon>
        <taxon>Wickerhamomycetaceae</taxon>
        <taxon>Wickerhamomyces</taxon>
    </lineage>
</organism>
<accession>A0A9P8TE34</accession>
<feature type="binding site" evidence="15">
    <location>
        <position position="239"/>
    </location>
    <ligand>
        <name>ATP</name>
        <dbReference type="ChEBI" id="CHEBI:30616"/>
    </ligand>
</feature>
<evidence type="ECO:0000256" key="8">
    <source>
        <dbReference type="ARBA" id="ARBA00022695"/>
    </source>
</evidence>
<evidence type="ECO:0000256" key="12">
    <source>
        <dbReference type="ARBA" id="ARBA00048366"/>
    </source>
</evidence>
<dbReference type="InterPro" id="IPR006070">
    <property type="entry name" value="Sua5-like_dom"/>
</dbReference>
<reference evidence="17" key="1">
    <citation type="journal article" date="2021" name="Open Biol.">
        <title>Shared evolutionary footprints suggest mitochondrial oxidative damage underlies multiple complex I losses in fungi.</title>
        <authorList>
            <person name="Schikora-Tamarit M.A."/>
            <person name="Marcet-Houben M."/>
            <person name="Nosek J."/>
            <person name="Gabaldon T."/>
        </authorList>
    </citation>
    <scope>NUCLEOTIDE SEQUENCE</scope>
    <source>
        <strain evidence="17">CBS6341</strain>
    </source>
</reference>
<evidence type="ECO:0000259" key="16">
    <source>
        <dbReference type="PROSITE" id="PS51163"/>
    </source>
</evidence>
<dbReference type="GO" id="GO:0003725">
    <property type="term" value="F:double-stranded RNA binding"/>
    <property type="evidence" value="ECO:0007669"/>
    <property type="project" value="UniProtKB-UniRule"/>
</dbReference>
<evidence type="ECO:0000256" key="7">
    <source>
        <dbReference type="ARBA" id="ARBA00022694"/>
    </source>
</evidence>
<feature type="binding site" evidence="15">
    <location>
        <position position="161"/>
    </location>
    <ligand>
        <name>ATP</name>
        <dbReference type="ChEBI" id="CHEBI:30616"/>
    </ligand>
</feature>
<gene>
    <name evidence="17" type="ORF">WICMUC_002180</name>
</gene>
<comment type="catalytic activity">
    <reaction evidence="12 14">
        <text>L-threonine + hydrogencarbonate + ATP = L-threonylcarbamoyladenylate + diphosphate + H2O</text>
        <dbReference type="Rhea" id="RHEA:36407"/>
        <dbReference type="ChEBI" id="CHEBI:15377"/>
        <dbReference type="ChEBI" id="CHEBI:17544"/>
        <dbReference type="ChEBI" id="CHEBI:30616"/>
        <dbReference type="ChEBI" id="CHEBI:33019"/>
        <dbReference type="ChEBI" id="CHEBI:57926"/>
        <dbReference type="ChEBI" id="CHEBI:73682"/>
        <dbReference type="EC" id="2.7.7.87"/>
    </reaction>
</comment>
<keyword evidence="5 14" id="KW-0963">Cytoplasm</keyword>
<dbReference type="GO" id="GO:0000049">
    <property type="term" value="F:tRNA binding"/>
    <property type="evidence" value="ECO:0007669"/>
    <property type="project" value="TreeGrafter"/>
</dbReference>
<evidence type="ECO:0000256" key="11">
    <source>
        <dbReference type="ARBA" id="ARBA00029774"/>
    </source>
</evidence>
<feature type="binding site" evidence="15">
    <location>
        <position position="99"/>
    </location>
    <ligand>
        <name>ATP</name>
        <dbReference type="ChEBI" id="CHEBI:30616"/>
    </ligand>
</feature>
<dbReference type="PROSITE" id="PS51163">
    <property type="entry name" value="YRDC"/>
    <property type="match status" value="1"/>
</dbReference>
<evidence type="ECO:0000256" key="5">
    <source>
        <dbReference type="ARBA" id="ARBA00022490"/>
    </source>
</evidence>
<dbReference type="Gene3D" id="3.40.50.11030">
    <property type="entry name" value="Threonylcarbamoyl-AMP synthase, C-terminal domain"/>
    <property type="match status" value="1"/>
</dbReference>
<dbReference type="Proteomes" id="UP000769528">
    <property type="component" value="Unassembled WGS sequence"/>
</dbReference>
<dbReference type="GO" id="GO:0005524">
    <property type="term" value="F:ATP binding"/>
    <property type="evidence" value="ECO:0007669"/>
    <property type="project" value="UniProtKB-UniRule"/>
</dbReference>
<name>A0A9P8TE34_9ASCO</name>
<dbReference type="PANTHER" id="PTHR17490:SF16">
    <property type="entry name" value="THREONYLCARBAMOYL-AMP SYNTHASE"/>
    <property type="match status" value="1"/>
</dbReference>
<dbReference type="Pfam" id="PF01300">
    <property type="entry name" value="Sua5_yciO_yrdC"/>
    <property type="match status" value="1"/>
</dbReference>
<feature type="binding site" evidence="15">
    <location>
        <position position="225"/>
    </location>
    <ligand>
        <name>L-threonine</name>
        <dbReference type="ChEBI" id="CHEBI:57926"/>
    </ligand>
</feature>
<evidence type="ECO:0000256" key="13">
    <source>
        <dbReference type="ARBA" id="ARBA00056339"/>
    </source>
</evidence>
<keyword evidence="10 14" id="KW-0067">ATP-binding</keyword>
<evidence type="ECO:0000256" key="15">
    <source>
        <dbReference type="PIRSR" id="PIRSR004930-1"/>
    </source>
</evidence>
<dbReference type="OrthoDB" id="412787at2759"/>
<feature type="binding site" evidence="15">
    <location>
        <position position="187"/>
    </location>
    <ligand>
        <name>ATP</name>
        <dbReference type="ChEBI" id="CHEBI:30616"/>
    </ligand>
</feature>
<dbReference type="NCBIfam" id="TIGR00057">
    <property type="entry name" value="L-threonylcarbamoyladenylate synthase"/>
    <property type="match status" value="1"/>
</dbReference>
<dbReference type="InterPro" id="IPR050156">
    <property type="entry name" value="TC-AMP_synthase_SUA5"/>
</dbReference>
<feature type="binding site" evidence="15">
    <location>
        <position position="103"/>
    </location>
    <ligand>
        <name>ATP</name>
        <dbReference type="ChEBI" id="CHEBI:30616"/>
    </ligand>
</feature>
<protein>
    <recommendedName>
        <fullName evidence="4 14">Threonylcarbamoyl-AMP synthase</fullName>
        <shortName evidence="14">TC-AMP synthase</shortName>
        <ecNumber evidence="3 14">2.7.7.87</ecNumber>
    </recommendedName>
    <alternativeName>
        <fullName evidence="11 14">L-threonylcarbamoyladenylate synthase</fullName>
    </alternativeName>
</protein>
<reference evidence="17" key="2">
    <citation type="submission" date="2021-01" db="EMBL/GenBank/DDBJ databases">
        <authorList>
            <person name="Schikora-Tamarit M.A."/>
        </authorList>
    </citation>
    <scope>NUCLEOTIDE SEQUENCE</scope>
    <source>
        <strain evidence="17">CBS6341</strain>
    </source>
</reference>
<dbReference type="Pfam" id="PF03481">
    <property type="entry name" value="Sua5_C"/>
    <property type="match status" value="1"/>
</dbReference>
<evidence type="ECO:0000313" key="18">
    <source>
        <dbReference type="Proteomes" id="UP000769528"/>
    </source>
</evidence>
<keyword evidence="6 14" id="KW-0808">Transferase</keyword>
<feature type="binding site" evidence="15">
    <location>
        <position position="283"/>
    </location>
    <ligand>
        <name>ATP</name>
        <dbReference type="ChEBI" id="CHEBI:30616"/>
    </ligand>
</feature>
<dbReference type="Gene3D" id="3.90.870.10">
    <property type="entry name" value="DHBP synthase"/>
    <property type="match status" value="1"/>
</dbReference>
<evidence type="ECO:0000313" key="17">
    <source>
        <dbReference type="EMBL" id="KAH3676158.1"/>
    </source>
</evidence>
<dbReference type="EMBL" id="JAEUBF010000677">
    <property type="protein sequence ID" value="KAH3676158.1"/>
    <property type="molecule type" value="Genomic_DNA"/>
</dbReference>
<comment type="similarity">
    <text evidence="2 14">Belongs to the SUA5 family.</text>
</comment>
<evidence type="ECO:0000256" key="1">
    <source>
        <dbReference type="ARBA" id="ARBA00004496"/>
    </source>
</evidence>
<dbReference type="InterPro" id="IPR010923">
    <property type="entry name" value="T(6)A37_SUA5"/>
</dbReference>
<dbReference type="InterPro" id="IPR038385">
    <property type="entry name" value="Sua5/YwlC_C"/>
</dbReference>
<evidence type="ECO:0000256" key="10">
    <source>
        <dbReference type="ARBA" id="ARBA00022840"/>
    </source>
</evidence>
<evidence type="ECO:0000256" key="3">
    <source>
        <dbReference type="ARBA" id="ARBA00012584"/>
    </source>
</evidence>
<feature type="binding site" evidence="15">
    <location>
        <position position="185"/>
    </location>
    <ligand>
        <name>L-threonine</name>
        <dbReference type="ChEBI" id="CHEBI:57926"/>
    </ligand>
</feature>
<comment type="function">
    <text evidence="13">Required for the formation of a threonylcarbamoyl group on adenosine at position 37 (t(6)A37) in tRNAs that read codons beginning with adenine. Likely catalyzes the conversion of L-threonine, HCO(3)(-)/CO(2) and ATP to give threonylcarbamoyl-AMP (TC-AMP) as the acyladenylate intermediate, with the release of diphosphate. Required for normal translation, by ensuring translation fidelity at the level of codon recognition, appropriate translation initiation selection and maintenance of reading frame. Also involved in telomere replication. Binds to single-stranded telomeric (ssTG) DNA and positively regulates telomere length.</text>
</comment>
<dbReference type="GO" id="GO:0006450">
    <property type="term" value="P:regulation of translational fidelity"/>
    <property type="evidence" value="ECO:0007669"/>
    <property type="project" value="TreeGrafter"/>
</dbReference>
<evidence type="ECO:0000256" key="2">
    <source>
        <dbReference type="ARBA" id="ARBA00007663"/>
    </source>
</evidence>
<dbReference type="PANTHER" id="PTHR17490">
    <property type="entry name" value="SUA5"/>
    <property type="match status" value="1"/>
</dbReference>
<feature type="domain" description="YrdC-like" evidence="16">
    <location>
        <begin position="53"/>
        <end position="243"/>
    </location>
</feature>
<dbReference type="InterPro" id="IPR005145">
    <property type="entry name" value="Sua5_C"/>
</dbReference>
<feature type="binding site" evidence="15">
    <location>
        <position position="165"/>
    </location>
    <ligand>
        <name>L-threonine</name>
        <dbReference type="ChEBI" id="CHEBI:57926"/>
    </ligand>
</feature>
<proteinExistence type="inferred from homology"/>
<comment type="subcellular location">
    <subcellularLocation>
        <location evidence="1 14">Cytoplasm</location>
    </subcellularLocation>
</comment>
<evidence type="ECO:0000256" key="9">
    <source>
        <dbReference type="ARBA" id="ARBA00022741"/>
    </source>
</evidence>
<keyword evidence="8 14" id="KW-0548">Nucleotidyltransferase</keyword>
<sequence length="385" mass="42341">MINTFTKLVFKGQRNFRKMSTSSQYVTEVLKVDPTSIDFDIQDRLTISDPITEQNLTKAAQILSKSTQIVAFPSETVYGLGGNSFNDDSIRNIYKAKNRPSDNPLISHISSISQIPRLFNVELPEIYKPLIEKFWPGPLTILIPNLPDSKISSLTTAGQSTIAIRLPSHPIARALIHLADVPVAAPSANASTRPSPTQAAHVYHDLEGKVPLILDGGPSDVGVESTVIDGLSNPPILLRPGGVSLEEIKKIGGELWKDVRVAKKLADDSDEPVKTPGMKYKHYSPTAKVILVSDESKILEYIKIHDLNDKKLALLTSQHFKGDSFDGIVDSLGRTKKEVSTNLFKLLRHLDEDLSVDYIFVESVDIADEGLAIMNRLQKAASETI</sequence>
<dbReference type="GO" id="GO:0061710">
    <property type="term" value="F:L-threonylcarbamoyladenylate synthase"/>
    <property type="evidence" value="ECO:0007669"/>
    <property type="project" value="UniProtKB-EC"/>
</dbReference>
<feature type="binding site" evidence="15">
    <location>
        <position position="76"/>
    </location>
    <ligand>
        <name>L-threonine</name>
        <dbReference type="ChEBI" id="CHEBI:57926"/>
    </ligand>
</feature>
<keyword evidence="7 14" id="KW-0819">tRNA processing</keyword>
<dbReference type="GO" id="GO:0005737">
    <property type="term" value="C:cytoplasm"/>
    <property type="evidence" value="ECO:0007669"/>
    <property type="project" value="UniProtKB-SubCell"/>
</dbReference>
<dbReference type="InterPro" id="IPR017945">
    <property type="entry name" value="DHBP_synth_RibB-like_a/b_dom"/>
</dbReference>
<evidence type="ECO:0000256" key="4">
    <source>
        <dbReference type="ARBA" id="ARBA00015492"/>
    </source>
</evidence>
<keyword evidence="9 14" id="KW-0547">Nucleotide-binding</keyword>
<keyword evidence="18" id="KW-1185">Reference proteome</keyword>
<feature type="binding site" evidence="15">
    <location>
        <position position="195"/>
    </location>
    <ligand>
        <name>ATP</name>
        <dbReference type="ChEBI" id="CHEBI:30616"/>
    </ligand>
</feature>
<dbReference type="PIRSF" id="PIRSF004930">
    <property type="entry name" value="Tln_factor_SUA5"/>
    <property type="match status" value="1"/>
</dbReference>
<evidence type="ECO:0000256" key="6">
    <source>
        <dbReference type="ARBA" id="ARBA00022679"/>
    </source>
</evidence>
<comment type="caution">
    <text evidence="17">The sequence shown here is derived from an EMBL/GenBank/DDBJ whole genome shotgun (WGS) entry which is preliminary data.</text>
</comment>
<feature type="binding site" evidence="15">
    <location>
        <position position="108"/>
    </location>
    <ligand>
        <name>L-threonine</name>
        <dbReference type="ChEBI" id="CHEBI:57926"/>
    </ligand>
</feature>